<evidence type="ECO:0000313" key="2">
    <source>
        <dbReference type="EMBL" id="MBO8457095.1"/>
    </source>
</evidence>
<keyword evidence="1" id="KW-1133">Transmembrane helix</keyword>
<reference evidence="2" key="1">
    <citation type="submission" date="2020-10" db="EMBL/GenBank/DDBJ databases">
        <authorList>
            <person name="Gilroy R."/>
        </authorList>
    </citation>
    <scope>NUCLEOTIDE SEQUENCE</scope>
    <source>
        <strain evidence="2">10532</strain>
    </source>
</reference>
<protein>
    <submittedName>
        <fullName evidence="2">Uncharacterized protein</fullName>
    </submittedName>
</protein>
<evidence type="ECO:0000256" key="1">
    <source>
        <dbReference type="SAM" id="Phobius"/>
    </source>
</evidence>
<feature type="transmembrane region" description="Helical" evidence="1">
    <location>
        <begin position="175"/>
        <end position="197"/>
    </location>
</feature>
<dbReference type="AlphaFoldDB" id="A0A9D9HNJ4"/>
<feature type="transmembrane region" description="Helical" evidence="1">
    <location>
        <begin position="61"/>
        <end position="84"/>
    </location>
</feature>
<keyword evidence="1" id="KW-0812">Transmembrane</keyword>
<feature type="transmembrane region" description="Helical" evidence="1">
    <location>
        <begin position="90"/>
        <end position="106"/>
    </location>
</feature>
<gene>
    <name evidence="2" type="ORF">IAA81_02565</name>
</gene>
<evidence type="ECO:0000313" key="3">
    <source>
        <dbReference type="Proteomes" id="UP000823638"/>
    </source>
</evidence>
<dbReference type="Proteomes" id="UP000823638">
    <property type="component" value="Unassembled WGS sequence"/>
</dbReference>
<dbReference type="EMBL" id="JADIMM010000029">
    <property type="protein sequence ID" value="MBO8457095.1"/>
    <property type="molecule type" value="Genomic_DNA"/>
</dbReference>
<reference evidence="2" key="2">
    <citation type="journal article" date="2021" name="PeerJ">
        <title>Extensive microbial diversity within the chicken gut microbiome revealed by metagenomics and culture.</title>
        <authorList>
            <person name="Gilroy R."/>
            <person name="Ravi A."/>
            <person name="Getino M."/>
            <person name="Pursley I."/>
            <person name="Horton D.L."/>
            <person name="Alikhan N.F."/>
            <person name="Baker D."/>
            <person name="Gharbi K."/>
            <person name="Hall N."/>
            <person name="Watson M."/>
            <person name="Adriaenssens E.M."/>
            <person name="Foster-Nyarko E."/>
            <person name="Jarju S."/>
            <person name="Secka A."/>
            <person name="Antonio M."/>
            <person name="Oren A."/>
            <person name="Chaudhuri R.R."/>
            <person name="La Ragione R."/>
            <person name="Hildebrand F."/>
            <person name="Pallen M.J."/>
        </authorList>
    </citation>
    <scope>NUCLEOTIDE SEQUENCE</scope>
    <source>
        <strain evidence="2">10532</strain>
    </source>
</reference>
<sequence>MNSKLSNSMIVVLLLCPLVPGTGRFAYGLYLAIALFFILFFAVTSRFLVLKSGFKETEHYVTLLFVISGAVIFNKVMSFFLPVLAYTLEFYVYLSAFSGLVLFFLFSKETETAFAGDFKGILGNVFFVSIKFFILFLFFGALREIAGYGSLSVPVFSGIRVISLFHVADYPLFKFAASTEGGLVVSAIMICIFRYSYVRYESEKRKVN</sequence>
<keyword evidence="1" id="KW-0472">Membrane</keyword>
<organism evidence="2 3">
    <name type="scientific">Candidatus Gallitreponema excrementavium</name>
    <dbReference type="NCBI Taxonomy" id="2840840"/>
    <lineage>
        <taxon>Bacteria</taxon>
        <taxon>Pseudomonadati</taxon>
        <taxon>Spirochaetota</taxon>
        <taxon>Spirochaetia</taxon>
        <taxon>Spirochaetales</taxon>
        <taxon>Candidatus Gallitreponema</taxon>
    </lineage>
</organism>
<accession>A0A9D9HNJ4</accession>
<proteinExistence type="predicted"/>
<feature type="transmembrane region" description="Helical" evidence="1">
    <location>
        <begin position="118"/>
        <end position="139"/>
    </location>
</feature>
<feature type="transmembrane region" description="Helical" evidence="1">
    <location>
        <begin position="31"/>
        <end position="49"/>
    </location>
</feature>
<comment type="caution">
    <text evidence="2">The sequence shown here is derived from an EMBL/GenBank/DDBJ whole genome shotgun (WGS) entry which is preliminary data.</text>
</comment>
<name>A0A9D9HNJ4_9SPIR</name>